<keyword evidence="3" id="KW-1185">Reference proteome</keyword>
<reference evidence="2 3" key="1">
    <citation type="submission" date="2018-05" db="EMBL/GenBank/DDBJ databases">
        <title>Genomic Encyclopedia of Type Strains, Phase IV (KMG-IV): sequencing the most valuable type-strain genomes for metagenomic binning, comparative biology and taxonomic classification.</title>
        <authorList>
            <person name="Goeker M."/>
        </authorList>
    </citation>
    <scope>NUCLEOTIDE SEQUENCE [LARGE SCALE GENOMIC DNA]</scope>
    <source>
        <strain evidence="2 3">DSM 18773</strain>
    </source>
</reference>
<sequence>MSESNTTHYIKQVWRQKGDVLFDHIPFKEANKANDLSQTTRPVLVLETKSNGGSGTVFAIGRVTNASVVEKAIEYPNGEFLYHVPFAYDLILEDKKNGITREELQELTGQKFTPQAKGGLFEISADHYGQLVELLHARNTVAAVAATAEAVAPKVEVAPKPKAAPQVEATPPASPAPKASGSLADALLAAKDKLASEPHLRLVIEDGKLSYYPAALLAETDLTTLQENITNTISTDSTASVEATEAAATSSYANLIGLVERLLREGKYDSVQTPTLAKAFYRGTTNLPHPYLAIELQGTLGHHVLGLNGTLYTVDGKRVQHFLGL</sequence>
<evidence type="ECO:0000256" key="1">
    <source>
        <dbReference type="SAM" id="MobiDB-lite"/>
    </source>
</evidence>
<accession>A0A316DEE9</accession>
<feature type="region of interest" description="Disordered" evidence="1">
    <location>
        <begin position="158"/>
        <end position="180"/>
    </location>
</feature>
<protein>
    <submittedName>
        <fullName evidence="2">Uncharacterized protein</fullName>
    </submittedName>
</protein>
<dbReference type="AlphaFoldDB" id="A0A316DEE9"/>
<dbReference type="Proteomes" id="UP000245634">
    <property type="component" value="Unassembled WGS sequence"/>
</dbReference>
<evidence type="ECO:0000313" key="2">
    <source>
        <dbReference type="EMBL" id="PWK16018.1"/>
    </source>
</evidence>
<dbReference type="OrthoDB" id="2380824at2"/>
<organism evidence="2 3">
    <name type="scientific">Tumebacillus permanentifrigoris</name>
    <dbReference type="NCBI Taxonomy" id="378543"/>
    <lineage>
        <taxon>Bacteria</taxon>
        <taxon>Bacillati</taxon>
        <taxon>Bacillota</taxon>
        <taxon>Bacilli</taxon>
        <taxon>Bacillales</taxon>
        <taxon>Alicyclobacillaceae</taxon>
        <taxon>Tumebacillus</taxon>
    </lineage>
</organism>
<comment type="caution">
    <text evidence="2">The sequence shown here is derived from an EMBL/GenBank/DDBJ whole genome shotgun (WGS) entry which is preliminary data.</text>
</comment>
<dbReference type="EMBL" id="QGGL01000002">
    <property type="protein sequence ID" value="PWK16018.1"/>
    <property type="molecule type" value="Genomic_DNA"/>
</dbReference>
<name>A0A316DEE9_9BACL</name>
<dbReference type="RefSeq" id="WP_109686406.1">
    <property type="nucleotide sequence ID" value="NZ_QGGL01000002.1"/>
</dbReference>
<evidence type="ECO:0000313" key="3">
    <source>
        <dbReference type="Proteomes" id="UP000245634"/>
    </source>
</evidence>
<gene>
    <name evidence="2" type="ORF">C7459_102264</name>
</gene>
<proteinExistence type="predicted"/>